<evidence type="ECO:0000256" key="2">
    <source>
        <dbReference type="ARBA" id="ARBA00005025"/>
    </source>
</evidence>
<dbReference type="Proteomes" id="UP000078561">
    <property type="component" value="Unassembled WGS sequence"/>
</dbReference>
<dbReference type="GO" id="GO:0009097">
    <property type="term" value="P:isoleucine biosynthetic process"/>
    <property type="evidence" value="ECO:0007669"/>
    <property type="project" value="UniProtKB-UniPathway"/>
</dbReference>
<dbReference type="OrthoDB" id="2013116at2759"/>
<keyword evidence="4" id="KW-0028">Amino-acid biosynthesis</keyword>
<dbReference type="InterPro" id="IPR004789">
    <property type="entry name" value="Acetalactate_synth_ssu"/>
</dbReference>
<dbReference type="InterPro" id="IPR027271">
    <property type="entry name" value="Acetolactate_synth/TF_NikR_C"/>
</dbReference>
<dbReference type="UniPathway" id="UPA00047">
    <property type="reaction ID" value="UER00055"/>
</dbReference>
<dbReference type="Pfam" id="PF22629">
    <property type="entry name" value="ACT_AHAS_ss"/>
    <property type="match status" value="1"/>
</dbReference>
<comment type="similarity">
    <text evidence="3">Belongs to the acetolactate synthase small subunit family.</text>
</comment>
<reference evidence="7" key="1">
    <citation type="submission" date="2016-04" db="EMBL/GenBank/DDBJ databases">
        <authorList>
            <person name="Evans L.H."/>
            <person name="Alamgir A."/>
            <person name="Owens N."/>
            <person name="Weber N.D."/>
            <person name="Virtaneva K."/>
            <person name="Barbian K."/>
            <person name="Babar A."/>
            <person name="Rosenke K."/>
        </authorList>
    </citation>
    <scope>NUCLEOTIDE SEQUENCE [LARGE SCALE GENOMIC DNA]</scope>
    <source>
        <strain evidence="7">CBS 101.48</strain>
    </source>
</reference>
<dbReference type="STRING" id="4829.A0A168RD07"/>
<dbReference type="Gene3D" id="3.30.70.1150">
    <property type="entry name" value="ACT-like. Chain A, domain 2"/>
    <property type="match status" value="1"/>
</dbReference>
<dbReference type="PANTHER" id="PTHR31242:SF2">
    <property type="entry name" value="ACETOLACTATE SYNTHASE SMALL SUBUNIT, MITOCHONDRIAL"/>
    <property type="match status" value="1"/>
</dbReference>
<dbReference type="Gene3D" id="3.30.70.260">
    <property type="match status" value="1"/>
</dbReference>
<dbReference type="InterPro" id="IPR054480">
    <property type="entry name" value="AHAS_small-like_ACT"/>
</dbReference>
<dbReference type="GO" id="GO:0005948">
    <property type="term" value="C:acetolactate synthase complex"/>
    <property type="evidence" value="ECO:0007669"/>
    <property type="project" value="TreeGrafter"/>
</dbReference>
<dbReference type="EMBL" id="LT554591">
    <property type="protein sequence ID" value="SAM06524.1"/>
    <property type="molecule type" value="Genomic_DNA"/>
</dbReference>
<dbReference type="InterPro" id="IPR053050">
    <property type="entry name" value="ALS_regulatory_subunit"/>
</dbReference>
<evidence type="ECO:0000256" key="5">
    <source>
        <dbReference type="ARBA" id="ARBA00023304"/>
    </source>
</evidence>
<keyword evidence="5" id="KW-0100">Branched-chain amino acid biosynthesis</keyword>
<evidence type="ECO:0000313" key="8">
    <source>
        <dbReference type="Proteomes" id="UP000078561"/>
    </source>
</evidence>
<dbReference type="UniPathway" id="UPA00049">
    <property type="reaction ID" value="UER00059"/>
</dbReference>
<dbReference type="AlphaFoldDB" id="A0A168RD07"/>
<comment type="pathway">
    <text evidence="2">Amino-acid biosynthesis; L-valine biosynthesis; L-valine from pyruvate: step 1/4.</text>
</comment>
<dbReference type="InterPro" id="IPR019455">
    <property type="entry name" value="Acetolactate_synth_ssu_C"/>
</dbReference>
<dbReference type="FunCoup" id="A0A168RD07">
    <property type="interactions" value="171"/>
</dbReference>
<dbReference type="CDD" id="cd04878">
    <property type="entry name" value="ACT_AHAS"/>
    <property type="match status" value="1"/>
</dbReference>
<dbReference type="InParanoid" id="A0A168RD07"/>
<organism evidence="7">
    <name type="scientific">Absidia glauca</name>
    <name type="common">Pin mould</name>
    <dbReference type="NCBI Taxonomy" id="4829"/>
    <lineage>
        <taxon>Eukaryota</taxon>
        <taxon>Fungi</taxon>
        <taxon>Fungi incertae sedis</taxon>
        <taxon>Mucoromycota</taxon>
        <taxon>Mucoromycotina</taxon>
        <taxon>Mucoromycetes</taxon>
        <taxon>Mucorales</taxon>
        <taxon>Cunninghamellaceae</taxon>
        <taxon>Absidia</taxon>
    </lineage>
</organism>
<dbReference type="InterPro" id="IPR002912">
    <property type="entry name" value="ACT_dom"/>
</dbReference>
<dbReference type="PANTHER" id="PTHR31242">
    <property type="entry name" value="ACETOLACTATE SYNTHASE SMALL SUBUNIT, MITOCHONDRIAL"/>
    <property type="match status" value="1"/>
</dbReference>
<name>A0A168RD07_ABSGL</name>
<dbReference type="InterPro" id="IPR045865">
    <property type="entry name" value="ACT-like_dom_sf"/>
</dbReference>
<gene>
    <name evidence="7" type="primary">ABSGL_12413.1 scaffold 12745</name>
</gene>
<dbReference type="Pfam" id="PF10369">
    <property type="entry name" value="ALS_ss_C"/>
    <property type="match status" value="1"/>
</dbReference>
<dbReference type="SUPFAM" id="SSF55021">
    <property type="entry name" value="ACT-like"/>
    <property type="match status" value="2"/>
</dbReference>
<dbReference type="FunFam" id="3.30.70.260:FF:000001">
    <property type="entry name" value="Acetolactate synthase, small subunit"/>
    <property type="match status" value="1"/>
</dbReference>
<evidence type="ECO:0000256" key="1">
    <source>
        <dbReference type="ARBA" id="ARBA00004974"/>
    </source>
</evidence>
<dbReference type="NCBIfam" id="TIGR00119">
    <property type="entry name" value="acolac_sm"/>
    <property type="match status" value="1"/>
</dbReference>
<dbReference type="GO" id="GO:0009099">
    <property type="term" value="P:L-valine biosynthetic process"/>
    <property type="evidence" value="ECO:0007669"/>
    <property type="project" value="UniProtKB-UniPathway"/>
</dbReference>
<dbReference type="InterPro" id="IPR039557">
    <property type="entry name" value="AHAS_ACT"/>
</dbReference>
<keyword evidence="8" id="KW-1185">Reference proteome</keyword>
<dbReference type="PROSITE" id="PS51671">
    <property type="entry name" value="ACT"/>
    <property type="match status" value="1"/>
</dbReference>
<protein>
    <recommendedName>
        <fullName evidence="6">ACT domain-containing protein</fullName>
    </recommendedName>
</protein>
<sequence>MFRTAFTGGTRMARLGVRYQSTESPSATSALSFKKHLRQRRFGPPPAVRKPTVEDAVSNILYNTPTPMDGPPTRHILNCLVQNEPGVLSRLSGILAARGFNIESLVVANTEVPDLSRMTMVFNGRDTQIEQARRQLEDMVPVWAVLDYTTTKLVERELLLVKVSILGPEHLHEQMPTAKFDQSVDFADENIAHASSSSQKTLNPSDTLRETFSHLRALTELTRLFDGKVVDVSSDSVVVELSAKPGRIDSFIKLCKPFGILEASRTGVMAMPRAPVHDHSDLQAADDDDDDAVDLTMLPPG</sequence>
<accession>A0A168RD07</accession>
<evidence type="ECO:0000259" key="6">
    <source>
        <dbReference type="PROSITE" id="PS51671"/>
    </source>
</evidence>
<comment type="pathway">
    <text evidence="1">Amino-acid biosynthesis; L-isoleucine biosynthesis; L-isoleucine from 2-oxobutanoate: step 1/4.</text>
</comment>
<dbReference type="GO" id="GO:0042645">
    <property type="term" value="C:mitochondrial nucleoid"/>
    <property type="evidence" value="ECO:0007669"/>
    <property type="project" value="TreeGrafter"/>
</dbReference>
<dbReference type="GO" id="GO:1990610">
    <property type="term" value="F:acetolactate synthase regulator activity"/>
    <property type="evidence" value="ECO:0007669"/>
    <property type="project" value="InterPro"/>
</dbReference>
<proteinExistence type="inferred from homology"/>
<feature type="domain" description="ACT" evidence="6">
    <location>
        <begin position="76"/>
        <end position="153"/>
    </location>
</feature>
<evidence type="ECO:0000256" key="4">
    <source>
        <dbReference type="ARBA" id="ARBA00022605"/>
    </source>
</evidence>
<evidence type="ECO:0000256" key="3">
    <source>
        <dbReference type="ARBA" id="ARBA00006341"/>
    </source>
</evidence>
<evidence type="ECO:0000313" key="7">
    <source>
        <dbReference type="EMBL" id="SAM06524.1"/>
    </source>
</evidence>